<evidence type="ECO:0000313" key="2">
    <source>
        <dbReference type="Proteomes" id="UP000451048"/>
    </source>
</evidence>
<dbReference type="EMBL" id="WTTO01000068">
    <property type="protein sequence ID" value="NAR74751.1"/>
    <property type="molecule type" value="Genomic_DNA"/>
</dbReference>
<dbReference type="Proteomes" id="UP000451048">
    <property type="component" value="Unassembled WGS sequence"/>
</dbReference>
<sequence length="490" mass="55721">MVDSVIRSAATMLGGTAAELLFTRLPDKLFSPLASTNRRQYWILLCALYQRKFGGDAPLPPSEGFTNREMTRDIEEILFQIDDWENEDGEDTATPLNIRANNVLQRLFESGWLRIDRYGIDRRISMAPSVAHFLSRLISFAETGPLFVAGKIKSIEASVKLVLESGEGDSLQEAADQSRALLEHVRNTGTSVRDLMETLTPDLTTADYAKTFFTSYIEEIFIGDYKELRTKDHPLSRRMNILEQVELLATSTIIRTKVLTWYTTKRGKGDEVLAAKLFERDLDRLRELTRIDEYLARLDMEIRRANRRALAFLDYRIRSLRPLDELIDAAISATLTRTEETTTSFASGFMLIPEGLAGPRRIKERTPSDSLRKTLPSERDIIRIRLMMKAREARSVTAVKLANYINYNADEKLSIPSSDLALKSVEDICAYQSLTALSMSMSSNSKRLRDGTRILARGFKVIQNENNERLGDLITGRGFLIERKILEKDR</sequence>
<dbReference type="InterPro" id="IPR043773">
    <property type="entry name" value="JetA"/>
</dbReference>
<dbReference type="RefSeq" id="WP_161405074.1">
    <property type="nucleotide sequence ID" value="NZ_QUST01000137.1"/>
</dbReference>
<protein>
    <submittedName>
        <fullName evidence="1">Uncharacterized protein</fullName>
    </submittedName>
</protein>
<proteinExistence type="predicted"/>
<evidence type="ECO:0000313" key="1">
    <source>
        <dbReference type="EMBL" id="NAR74751.1"/>
    </source>
</evidence>
<comment type="caution">
    <text evidence="1">The sequence shown here is derived from an EMBL/GenBank/DDBJ whole genome shotgun (WGS) entry which is preliminary data.</text>
</comment>
<reference evidence="1 2" key="1">
    <citation type="submission" date="2019-12" db="EMBL/GenBank/DDBJ databases">
        <title>Acinetobacter haemolyticus comparative genomics.</title>
        <authorList>
            <person name="Castro-Jaimes S."/>
            <person name="Bello-Lopez E."/>
            <person name="Velazquez-Acosta C."/>
            <person name="Volkow-Fernandez P."/>
            <person name="Lozano-Zarain P."/>
            <person name="Castillo Ramirez S."/>
            <person name="Cevallos M.A."/>
        </authorList>
    </citation>
    <scope>NUCLEOTIDE SEQUENCE [LARGE SCALE GENOMIC DNA]</scope>
    <source>
        <strain evidence="1 2">AN10</strain>
    </source>
</reference>
<dbReference type="AlphaFoldDB" id="A0AAJ2YUJ1"/>
<name>A0AAJ2YUJ1_ACIHA</name>
<organism evidence="1 2">
    <name type="scientific">Acinetobacter haemolyticus</name>
    <dbReference type="NCBI Taxonomy" id="29430"/>
    <lineage>
        <taxon>Bacteria</taxon>
        <taxon>Pseudomonadati</taxon>
        <taxon>Pseudomonadota</taxon>
        <taxon>Gammaproteobacteria</taxon>
        <taxon>Moraxellales</taxon>
        <taxon>Moraxellaceae</taxon>
        <taxon>Acinetobacter</taxon>
    </lineage>
</organism>
<dbReference type="Pfam" id="PF18982">
    <property type="entry name" value="JetA"/>
    <property type="match status" value="1"/>
</dbReference>
<accession>A0AAJ2YUJ1</accession>
<gene>
    <name evidence="1" type="ORF">GPS52_15005</name>
</gene>